<feature type="coiled-coil region" evidence="1">
    <location>
        <begin position="81"/>
        <end position="115"/>
    </location>
</feature>
<reference evidence="2 3" key="1">
    <citation type="submission" date="2021-06" db="EMBL/GenBank/DDBJ databases">
        <title>Limosilactobacillus angelus sp. nov., isolated from the human vagina.</title>
        <authorList>
            <person name="Chen Y.-S."/>
        </authorList>
    </citation>
    <scope>NUCLEOTIDE SEQUENCE [LARGE SCALE GENOMIC DNA]</scope>
    <source>
        <strain evidence="2 3">P5L02</strain>
    </source>
</reference>
<evidence type="ECO:0008006" key="4">
    <source>
        <dbReference type="Google" id="ProtNLM"/>
    </source>
</evidence>
<dbReference type="Proteomes" id="UP001196248">
    <property type="component" value="Unassembled WGS sequence"/>
</dbReference>
<keyword evidence="1" id="KW-0175">Coiled coil</keyword>
<comment type="caution">
    <text evidence="2">The sequence shown here is derived from an EMBL/GenBank/DDBJ whole genome shotgun (WGS) entry which is preliminary data.</text>
</comment>
<name>A0ABS6IXH8_9LACO</name>
<dbReference type="EMBL" id="JAHPJJ010000024">
    <property type="protein sequence ID" value="MBU9696007.1"/>
    <property type="molecule type" value="Genomic_DNA"/>
</dbReference>
<evidence type="ECO:0000313" key="2">
    <source>
        <dbReference type="EMBL" id="MBU9696007.1"/>
    </source>
</evidence>
<evidence type="ECO:0000256" key="1">
    <source>
        <dbReference type="SAM" id="Coils"/>
    </source>
</evidence>
<sequence>MAESQWVYLFDRQNGNALMYATVLEDGQKMPDNGTTVVCPNGLYDPYFDEQAQTWKSITKEEWEAKHTQKPVVPSQADKVMNDLGLQMAQLTAENKQLKQSINQLGLQLAQLTMKDKKENGGN</sequence>
<keyword evidence="3" id="KW-1185">Reference proteome</keyword>
<organism evidence="2 3">
    <name type="scientific">Limosilactobacillus portuensis</name>
    <dbReference type="NCBI Taxonomy" id="2742601"/>
    <lineage>
        <taxon>Bacteria</taxon>
        <taxon>Bacillati</taxon>
        <taxon>Bacillota</taxon>
        <taxon>Bacilli</taxon>
        <taxon>Lactobacillales</taxon>
        <taxon>Lactobacillaceae</taxon>
        <taxon>Limosilactobacillus</taxon>
    </lineage>
</organism>
<dbReference type="RefSeq" id="WP_102168912.1">
    <property type="nucleotide sequence ID" value="NZ_JAHPJJ010000024.1"/>
</dbReference>
<proteinExistence type="predicted"/>
<gene>
    <name evidence="2" type="ORF">KSL82_08945</name>
</gene>
<evidence type="ECO:0000313" key="3">
    <source>
        <dbReference type="Proteomes" id="UP001196248"/>
    </source>
</evidence>
<protein>
    <recommendedName>
        <fullName evidence="4">DUF2977 domain-containing protein</fullName>
    </recommendedName>
</protein>
<accession>A0ABS6IXH8</accession>